<keyword evidence="1 4" id="KW-0378">Hydrolase</keyword>
<dbReference type="PROSITE" id="PS51635">
    <property type="entry name" value="PNPLA"/>
    <property type="match status" value="1"/>
</dbReference>
<dbReference type="InterPro" id="IPR050301">
    <property type="entry name" value="NTE"/>
</dbReference>
<dbReference type="RefSeq" id="WP_089334689.1">
    <property type="nucleotide sequence ID" value="NZ_FZNO01000001.1"/>
</dbReference>
<proteinExistence type="predicted"/>
<protein>
    <submittedName>
        <fullName evidence="6">NTE family protein</fullName>
    </submittedName>
</protein>
<name>A0A238URD6_9ACTN</name>
<reference evidence="6 7" key="1">
    <citation type="submission" date="2017-06" db="EMBL/GenBank/DDBJ databases">
        <authorList>
            <person name="Kim H.J."/>
            <person name="Triplett B.A."/>
        </authorList>
    </citation>
    <scope>NUCLEOTIDE SEQUENCE [LARGE SCALE GENOMIC DNA]</scope>
    <source>
        <strain evidence="6 7">DSM 44272</strain>
    </source>
</reference>
<evidence type="ECO:0000313" key="6">
    <source>
        <dbReference type="EMBL" id="SNR23899.1"/>
    </source>
</evidence>
<dbReference type="Gene3D" id="3.40.1090.10">
    <property type="entry name" value="Cytosolic phospholipase A2 catalytic domain"/>
    <property type="match status" value="2"/>
</dbReference>
<dbReference type="InterPro" id="IPR002641">
    <property type="entry name" value="PNPLA_dom"/>
</dbReference>
<evidence type="ECO:0000313" key="7">
    <source>
        <dbReference type="Proteomes" id="UP000198403"/>
    </source>
</evidence>
<dbReference type="InterPro" id="IPR016035">
    <property type="entry name" value="Acyl_Trfase/lysoPLipase"/>
</dbReference>
<feature type="active site" description="Proton acceptor" evidence="4">
    <location>
        <position position="208"/>
    </location>
</feature>
<accession>A0A238URD6</accession>
<dbReference type="GO" id="GO:0016787">
    <property type="term" value="F:hydrolase activity"/>
    <property type="evidence" value="ECO:0007669"/>
    <property type="project" value="UniProtKB-UniRule"/>
</dbReference>
<dbReference type="GO" id="GO:0016042">
    <property type="term" value="P:lipid catabolic process"/>
    <property type="evidence" value="ECO:0007669"/>
    <property type="project" value="UniProtKB-UniRule"/>
</dbReference>
<evidence type="ECO:0000256" key="1">
    <source>
        <dbReference type="ARBA" id="ARBA00022801"/>
    </source>
</evidence>
<evidence type="ECO:0000259" key="5">
    <source>
        <dbReference type="PROSITE" id="PS51635"/>
    </source>
</evidence>
<organism evidence="6 7">
    <name type="scientific">Blastococcus mobilis</name>
    <dbReference type="NCBI Taxonomy" id="1938746"/>
    <lineage>
        <taxon>Bacteria</taxon>
        <taxon>Bacillati</taxon>
        <taxon>Actinomycetota</taxon>
        <taxon>Actinomycetes</taxon>
        <taxon>Geodermatophilales</taxon>
        <taxon>Geodermatophilaceae</taxon>
        <taxon>Blastococcus</taxon>
    </lineage>
</organism>
<keyword evidence="2 4" id="KW-0442">Lipid degradation</keyword>
<evidence type="ECO:0000256" key="2">
    <source>
        <dbReference type="ARBA" id="ARBA00022963"/>
    </source>
</evidence>
<dbReference type="PANTHER" id="PTHR14226:SF29">
    <property type="entry name" value="NEUROPATHY TARGET ESTERASE SWS"/>
    <property type="match status" value="1"/>
</dbReference>
<sequence>MERVGLVLGGGGVVGQAYHAGVLAVLQHDFGFDARGADMIVGTSAGSITGTLLRLGVSAEDLAAWTVKAPLSGDDDVLRQMAEARVPELAPFRPLELLRRPLRPPGRHMVARALTRPLQFRPMAAGMALMAPGRHDILEQLAALRELERPEWPEPDLWICAVRRRDGRRVVFGRRGSPEAPIHRAVGASCAVPGYFAPVQIGRHSYIDGGVHSSTNAAVLRWQELDVVIVIAPMSGPAGWRPGFFPAARRYSERLLQREVRALQAAGIRTVVFTPGRGEQQVMGTDMMSRRRLDEVIQQSFLAAGAHAATPEVAELIRAVTDGRAR</sequence>
<keyword evidence="7" id="KW-1185">Reference proteome</keyword>
<comment type="caution">
    <text evidence="4">Lacks conserved residue(s) required for the propagation of feature annotation.</text>
</comment>
<keyword evidence="3 4" id="KW-0443">Lipid metabolism</keyword>
<dbReference type="AlphaFoldDB" id="A0A238URD6"/>
<feature type="active site" description="Nucleophile" evidence="4">
    <location>
        <position position="44"/>
    </location>
</feature>
<feature type="short sequence motif" description="DGA/G" evidence="4">
    <location>
        <begin position="208"/>
        <end position="210"/>
    </location>
</feature>
<feature type="short sequence motif" description="GXSXG" evidence="4">
    <location>
        <begin position="42"/>
        <end position="46"/>
    </location>
</feature>
<dbReference type="EMBL" id="FZNO01000001">
    <property type="protein sequence ID" value="SNR23899.1"/>
    <property type="molecule type" value="Genomic_DNA"/>
</dbReference>
<dbReference type="SUPFAM" id="SSF52151">
    <property type="entry name" value="FabD/lysophospholipase-like"/>
    <property type="match status" value="1"/>
</dbReference>
<evidence type="ECO:0000256" key="3">
    <source>
        <dbReference type="ARBA" id="ARBA00023098"/>
    </source>
</evidence>
<dbReference type="Pfam" id="PF01734">
    <property type="entry name" value="Patatin"/>
    <property type="match status" value="1"/>
</dbReference>
<gene>
    <name evidence="6" type="ORF">SAMN06272737_101181</name>
</gene>
<dbReference type="Proteomes" id="UP000198403">
    <property type="component" value="Unassembled WGS sequence"/>
</dbReference>
<evidence type="ECO:0000256" key="4">
    <source>
        <dbReference type="PROSITE-ProRule" id="PRU01161"/>
    </source>
</evidence>
<dbReference type="PANTHER" id="PTHR14226">
    <property type="entry name" value="NEUROPATHY TARGET ESTERASE/SWISS CHEESE D.MELANOGASTER"/>
    <property type="match status" value="1"/>
</dbReference>
<dbReference type="OrthoDB" id="4080114at2"/>
<feature type="domain" description="PNPLA" evidence="5">
    <location>
        <begin position="7"/>
        <end position="221"/>
    </location>
</feature>